<sequence length="99" mass="11433">MTGKVTLFFFSFLCLVTIINASQWLLTPRLESDRFARAVTPEAGKKVHRVKRADLQEHSGEPCIRYSYMRCPDPDVHALCHGHRYFRTCDDMDFPTVAI</sequence>
<proteinExistence type="predicted"/>
<accession>A0AAN8WAU1</accession>
<name>A0AAN8WAU1_HALRR</name>
<organism evidence="2 3">
    <name type="scientific">Halocaridina rubra</name>
    <name type="common">Hawaiian red shrimp</name>
    <dbReference type="NCBI Taxonomy" id="373956"/>
    <lineage>
        <taxon>Eukaryota</taxon>
        <taxon>Metazoa</taxon>
        <taxon>Ecdysozoa</taxon>
        <taxon>Arthropoda</taxon>
        <taxon>Crustacea</taxon>
        <taxon>Multicrustacea</taxon>
        <taxon>Malacostraca</taxon>
        <taxon>Eumalacostraca</taxon>
        <taxon>Eucarida</taxon>
        <taxon>Decapoda</taxon>
        <taxon>Pleocyemata</taxon>
        <taxon>Caridea</taxon>
        <taxon>Atyoidea</taxon>
        <taxon>Atyidae</taxon>
        <taxon>Halocaridina</taxon>
    </lineage>
</organism>
<feature type="chain" id="PRO_5042991177" evidence="1">
    <location>
        <begin position="22"/>
        <end position="99"/>
    </location>
</feature>
<dbReference type="EMBL" id="JAXCGZ010022805">
    <property type="protein sequence ID" value="KAK7023562.1"/>
    <property type="molecule type" value="Genomic_DNA"/>
</dbReference>
<dbReference type="Proteomes" id="UP001381693">
    <property type="component" value="Unassembled WGS sequence"/>
</dbReference>
<keyword evidence="3" id="KW-1185">Reference proteome</keyword>
<evidence type="ECO:0000313" key="2">
    <source>
        <dbReference type="EMBL" id="KAK7023562.1"/>
    </source>
</evidence>
<comment type="caution">
    <text evidence="2">The sequence shown here is derived from an EMBL/GenBank/DDBJ whole genome shotgun (WGS) entry which is preliminary data.</text>
</comment>
<feature type="signal peptide" evidence="1">
    <location>
        <begin position="1"/>
        <end position="21"/>
    </location>
</feature>
<keyword evidence="1" id="KW-0732">Signal</keyword>
<evidence type="ECO:0000256" key="1">
    <source>
        <dbReference type="SAM" id="SignalP"/>
    </source>
</evidence>
<protein>
    <submittedName>
        <fullName evidence="2">Uncharacterized protein</fullName>
    </submittedName>
</protein>
<reference evidence="2 3" key="1">
    <citation type="submission" date="2023-11" db="EMBL/GenBank/DDBJ databases">
        <title>Halocaridina rubra genome assembly.</title>
        <authorList>
            <person name="Smith C."/>
        </authorList>
    </citation>
    <scope>NUCLEOTIDE SEQUENCE [LARGE SCALE GENOMIC DNA]</scope>
    <source>
        <strain evidence="2">EP-1</strain>
        <tissue evidence="2">Whole</tissue>
    </source>
</reference>
<evidence type="ECO:0000313" key="3">
    <source>
        <dbReference type="Proteomes" id="UP001381693"/>
    </source>
</evidence>
<gene>
    <name evidence="2" type="ORF">SK128_006429</name>
</gene>
<dbReference type="AlphaFoldDB" id="A0AAN8WAU1"/>